<dbReference type="Proteomes" id="UP001358586">
    <property type="component" value="Chromosome 5"/>
</dbReference>
<evidence type="ECO:0008006" key="3">
    <source>
        <dbReference type="Google" id="ProtNLM"/>
    </source>
</evidence>
<reference evidence="1 2" key="1">
    <citation type="submission" date="2023-03" db="EMBL/GenBank/DDBJ databases">
        <title>WGS of Gossypium arboreum.</title>
        <authorList>
            <person name="Yu D."/>
        </authorList>
    </citation>
    <scope>NUCLEOTIDE SEQUENCE [LARGE SCALE GENOMIC DNA]</scope>
    <source>
        <tissue evidence="1">Leaf</tissue>
    </source>
</reference>
<comment type="caution">
    <text evidence="1">The sequence shown here is derived from an EMBL/GenBank/DDBJ whole genome shotgun (WGS) entry which is preliminary data.</text>
</comment>
<proteinExistence type="predicted"/>
<dbReference type="EMBL" id="JARKNE010000005">
    <property type="protein sequence ID" value="KAK5834532.1"/>
    <property type="molecule type" value="Genomic_DNA"/>
</dbReference>
<gene>
    <name evidence="1" type="ORF">PVK06_018414</name>
</gene>
<evidence type="ECO:0000313" key="2">
    <source>
        <dbReference type="Proteomes" id="UP001358586"/>
    </source>
</evidence>
<accession>A0ABR0Q664</accession>
<protein>
    <recommendedName>
        <fullName evidence="3">RNase H type-1 domain-containing protein</fullName>
    </recommendedName>
</protein>
<name>A0ABR0Q664_GOSAR</name>
<organism evidence="1 2">
    <name type="scientific">Gossypium arboreum</name>
    <name type="common">Tree cotton</name>
    <name type="synonym">Gossypium nanking</name>
    <dbReference type="NCBI Taxonomy" id="29729"/>
    <lineage>
        <taxon>Eukaryota</taxon>
        <taxon>Viridiplantae</taxon>
        <taxon>Streptophyta</taxon>
        <taxon>Embryophyta</taxon>
        <taxon>Tracheophyta</taxon>
        <taxon>Spermatophyta</taxon>
        <taxon>Magnoliopsida</taxon>
        <taxon>eudicotyledons</taxon>
        <taxon>Gunneridae</taxon>
        <taxon>Pentapetalae</taxon>
        <taxon>rosids</taxon>
        <taxon>malvids</taxon>
        <taxon>Malvales</taxon>
        <taxon>Malvaceae</taxon>
        <taxon>Malvoideae</taxon>
        <taxon>Gossypium</taxon>
    </lineage>
</organism>
<sequence>MLNSREENRCSPLESELCGILHGILILLNKRYKRVRIQTNNMEVVRALNMEENVDYDITLLRRVKRLLHSEGQ</sequence>
<keyword evidence="2" id="KW-1185">Reference proteome</keyword>
<evidence type="ECO:0000313" key="1">
    <source>
        <dbReference type="EMBL" id="KAK5834532.1"/>
    </source>
</evidence>